<evidence type="ECO:0000313" key="3">
    <source>
        <dbReference type="Proteomes" id="UP000191901"/>
    </source>
</evidence>
<protein>
    <recommendedName>
        <fullName evidence="4">DUF1772 domain-containing protein</fullName>
    </recommendedName>
</protein>
<proteinExistence type="predicted"/>
<accession>A0A1Z3HNS1</accession>
<dbReference type="KEGG" id="hhg:XM38_028740"/>
<keyword evidence="1" id="KW-0472">Membrane</keyword>
<feature type="transmembrane region" description="Helical" evidence="1">
    <location>
        <begin position="94"/>
        <end position="114"/>
    </location>
</feature>
<gene>
    <name evidence="2" type="ORF">XM38_028740</name>
</gene>
<sequence>MATKILVNLPVSNLNLKLFEALGCGLVAGVFFAFSTFVMPALARLPPPQGIAAMQAMIITAINPLFMLAIFGTAAACLFLAISSLFKWQQPGAVYLLAGSLLYLVGAVGVTGIFNVPLNDALAIVDPGSTDGASLWSSFLTNWTNWNHVRTAAALAAAASFTIALGD</sequence>
<keyword evidence="1" id="KW-1133">Transmembrane helix</keyword>
<keyword evidence="3" id="KW-1185">Reference proteome</keyword>
<evidence type="ECO:0000256" key="1">
    <source>
        <dbReference type="SAM" id="Phobius"/>
    </source>
</evidence>
<reference evidence="2 3" key="1">
    <citation type="journal article" date="2016" name="Biochim. Biophys. Acta">
        <title>Characterization of red-shifted phycobilisomes isolated from the chlorophyll f-containing cyanobacterium Halomicronema hongdechloris.</title>
        <authorList>
            <person name="Li Y."/>
            <person name="Lin Y."/>
            <person name="Garvey C.J."/>
            <person name="Birch D."/>
            <person name="Corkery R.W."/>
            <person name="Loughlin P.C."/>
            <person name="Scheer H."/>
            <person name="Willows R.D."/>
            <person name="Chen M."/>
        </authorList>
    </citation>
    <scope>NUCLEOTIDE SEQUENCE [LARGE SCALE GENOMIC DNA]</scope>
    <source>
        <strain evidence="2 3">C2206</strain>
    </source>
</reference>
<name>A0A1Z3HNS1_9CYAN</name>
<keyword evidence="1" id="KW-0812">Transmembrane</keyword>
<dbReference type="STRING" id="1641165.XM38_09305"/>
<feature type="transmembrane region" description="Helical" evidence="1">
    <location>
        <begin position="21"/>
        <end position="43"/>
    </location>
</feature>
<evidence type="ECO:0000313" key="2">
    <source>
        <dbReference type="EMBL" id="ASC71920.1"/>
    </source>
</evidence>
<feature type="transmembrane region" description="Helical" evidence="1">
    <location>
        <begin position="55"/>
        <end position="82"/>
    </location>
</feature>
<dbReference type="OrthoDB" id="428263at2"/>
<dbReference type="AlphaFoldDB" id="A0A1Z3HNS1"/>
<evidence type="ECO:0008006" key="4">
    <source>
        <dbReference type="Google" id="ProtNLM"/>
    </source>
</evidence>
<dbReference type="Proteomes" id="UP000191901">
    <property type="component" value="Chromosome"/>
</dbReference>
<dbReference type="InterPro" id="IPR013901">
    <property type="entry name" value="Anthrone_oxy"/>
</dbReference>
<dbReference type="Pfam" id="PF08592">
    <property type="entry name" value="Anthrone_oxy"/>
    <property type="match status" value="1"/>
</dbReference>
<dbReference type="RefSeq" id="WP_080808061.1">
    <property type="nucleotide sequence ID" value="NZ_CP021983.2"/>
</dbReference>
<dbReference type="EMBL" id="CP021983">
    <property type="protein sequence ID" value="ASC71920.1"/>
    <property type="molecule type" value="Genomic_DNA"/>
</dbReference>
<organism evidence="2 3">
    <name type="scientific">Halomicronema hongdechloris C2206</name>
    <dbReference type="NCBI Taxonomy" id="1641165"/>
    <lineage>
        <taxon>Bacteria</taxon>
        <taxon>Bacillati</taxon>
        <taxon>Cyanobacteriota</taxon>
        <taxon>Cyanophyceae</taxon>
        <taxon>Nodosilineales</taxon>
        <taxon>Nodosilineaceae</taxon>
        <taxon>Halomicronema</taxon>
    </lineage>
</organism>